<keyword evidence="1" id="KW-0812">Transmembrane</keyword>
<keyword evidence="1" id="KW-1133">Transmembrane helix</keyword>
<proteinExistence type="predicted"/>
<evidence type="ECO:0000313" key="2">
    <source>
        <dbReference type="EMBL" id="GBB90805.1"/>
    </source>
</evidence>
<gene>
    <name evidence="2" type="ORF">RclHR1_01790012</name>
</gene>
<reference evidence="2 3" key="1">
    <citation type="submission" date="2017-11" db="EMBL/GenBank/DDBJ databases">
        <title>The genome of Rhizophagus clarus HR1 reveals common genetic basis of auxotrophy among arbuscular mycorrhizal fungi.</title>
        <authorList>
            <person name="Kobayashi Y."/>
        </authorList>
    </citation>
    <scope>NUCLEOTIDE SEQUENCE [LARGE SCALE GENOMIC DNA]</scope>
    <source>
        <strain evidence="2 3">HR1</strain>
    </source>
</reference>
<accession>A0A2Z6QMJ7</accession>
<evidence type="ECO:0000313" key="3">
    <source>
        <dbReference type="Proteomes" id="UP000247702"/>
    </source>
</evidence>
<comment type="caution">
    <text evidence="2">The sequence shown here is derived from an EMBL/GenBank/DDBJ whole genome shotgun (WGS) entry which is preliminary data.</text>
</comment>
<protein>
    <submittedName>
        <fullName evidence="2">Uncharacterized protein</fullName>
    </submittedName>
</protein>
<sequence length="76" mass="8878">MCSTTPCFIYVTTALNVQQGCTNSLKLAVARCFAPGLISFHRKLRINLRIWIIEPIIKFLHSLFFHTLFSFLYTYF</sequence>
<keyword evidence="3" id="KW-1185">Reference proteome</keyword>
<evidence type="ECO:0000256" key="1">
    <source>
        <dbReference type="SAM" id="Phobius"/>
    </source>
</evidence>
<dbReference type="AlphaFoldDB" id="A0A2Z6QMJ7"/>
<keyword evidence="1" id="KW-0472">Membrane</keyword>
<feature type="transmembrane region" description="Helical" evidence="1">
    <location>
        <begin position="50"/>
        <end position="73"/>
    </location>
</feature>
<dbReference type="Proteomes" id="UP000247702">
    <property type="component" value="Unassembled WGS sequence"/>
</dbReference>
<dbReference type="EMBL" id="BEXD01000879">
    <property type="protein sequence ID" value="GBB90805.1"/>
    <property type="molecule type" value="Genomic_DNA"/>
</dbReference>
<name>A0A2Z6QMJ7_9GLOM</name>
<organism evidence="2 3">
    <name type="scientific">Rhizophagus clarus</name>
    <dbReference type="NCBI Taxonomy" id="94130"/>
    <lineage>
        <taxon>Eukaryota</taxon>
        <taxon>Fungi</taxon>
        <taxon>Fungi incertae sedis</taxon>
        <taxon>Mucoromycota</taxon>
        <taxon>Glomeromycotina</taxon>
        <taxon>Glomeromycetes</taxon>
        <taxon>Glomerales</taxon>
        <taxon>Glomeraceae</taxon>
        <taxon>Rhizophagus</taxon>
    </lineage>
</organism>